<comment type="similarity">
    <text evidence="3">In the N-terminal section; belongs to the FlgJ family.</text>
</comment>
<dbReference type="GO" id="GO:0042597">
    <property type="term" value="C:periplasmic space"/>
    <property type="evidence" value="ECO:0007669"/>
    <property type="project" value="UniProtKB-SubCell"/>
</dbReference>
<feature type="domain" description="Mannosyl-glycoprotein endo-beta-N-acetylglucosamidase-like" evidence="12">
    <location>
        <begin position="160"/>
        <end position="319"/>
    </location>
</feature>
<dbReference type="NCBIfam" id="TIGR02541">
    <property type="entry name" value="flagell_FlgJ"/>
    <property type="match status" value="1"/>
</dbReference>
<dbReference type="InterPro" id="IPR051056">
    <property type="entry name" value="Glycosyl_Hydrolase_73"/>
</dbReference>
<name>A0AAW7Y6D1_9GAMM</name>
<dbReference type="Gene3D" id="2.10.70.40">
    <property type="entry name" value="peptidoglycan hydrolase"/>
    <property type="match status" value="1"/>
</dbReference>
<dbReference type="Proteomes" id="UP001170624">
    <property type="component" value="Unassembled WGS sequence"/>
</dbReference>
<keyword evidence="13" id="KW-0966">Cell projection</keyword>
<evidence type="ECO:0000256" key="5">
    <source>
        <dbReference type="ARBA" id="ARBA00013433"/>
    </source>
</evidence>
<dbReference type="SMART" id="SM00047">
    <property type="entry name" value="LYZ2"/>
    <property type="match status" value="1"/>
</dbReference>
<evidence type="ECO:0000313" key="14">
    <source>
        <dbReference type="Proteomes" id="UP001170624"/>
    </source>
</evidence>
<gene>
    <name evidence="13" type="primary">flgJ</name>
    <name evidence="13" type="ORF">Q4568_13485</name>
</gene>
<dbReference type="AlphaFoldDB" id="A0AAW7Y6D1"/>
<dbReference type="Pfam" id="PF01832">
    <property type="entry name" value="Glucosaminidase"/>
    <property type="match status" value="1"/>
</dbReference>
<keyword evidence="8 13" id="KW-0378">Hydrolase</keyword>
<dbReference type="GO" id="GO:0004040">
    <property type="term" value="F:amidase activity"/>
    <property type="evidence" value="ECO:0007669"/>
    <property type="project" value="InterPro"/>
</dbReference>
<keyword evidence="13" id="KW-0969">Cilium</keyword>
<dbReference type="EMBL" id="JAUOPU010000013">
    <property type="protein sequence ID" value="MDO6543555.1"/>
    <property type="molecule type" value="Genomic_DNA"/>
</dbReference>
<proteinExistence type="inferred from homology"/>
<keyword evidence="10" id="KW-0961">Cell wall biogenesis/degradation</keyword>
<evidence type="ECO:0000256" key="11">
    <source>
        <dbReference type="ARBA" id="ARBA00030835"/>
    </source>
</evidence>
<dbReference type="GO" id="GO:0016798">
    <property type="term" value="F:hydrolase activity, acting on glycosyl bonds"/>
    <property type="evidence" value="ECO:0007669"/>
    <property type="project" value="UniProtKB-KW"/>
</dbReference>
<comment type="function">
    <text evidence="1">Flagellum-specific muramidase which hydrolyzes the peptidoglycan layer to assemble the rod structure in the periplasmic space.</text>
</comment>
<comment type="similarity">
    <text evidence="4">In the C-terminal section; belongs to the glycosyl hydrolase 73 family.</text>
</comment>
<evidence type="ECO:0000256" key="6">
    <source>
        <dbReference type="ARBA" id="ARBA00022764"/>
    </source>
</evidence>
<protein>
    <recommendedName>
        <fullName evidence="5">Peptidoglycan hydrolase FlgJ</fullName>
    </recommendedName>
    <alternativeName>
        <fullName evidence="11">Muramidase FlgJ</fullName>
    </alternativeName>
</protein>
<accession>A0AAW7Y6D1</accession>
<keyword evidence="13" id="KW-0282">Flagellum</keyword>
<dbReference type="PANTHER" id="PTHR33308:SF9">
    <property type="entry name" value="PEPTIDOGLYCAN HYDROLASE FLGJ"/>
    <property type="match status" value="1"/>
</dbReference>
<reference evidence="13" key="1">
    <citation type="submission" date="2023-07" db="EMBL/GenBank/DDBJ databases">
        <title>Genome content predicts the carbon catabolic preferences of heterotrophic bacteria.</title>
        <authorList>
            <person name="Gralka M."/>
        </authorList>
    </citation>
    <scope>NUCLEOTIDE SEQUENCE</scope>
    <source>
        <strain evidence="13">G2M05</strain>
    </source>
</reference>
<evidence type="ECO:0000256" key="4">
    <source>
        <dbReference type="ARBA" id="ARBA00007974"/>
    </source>
</evidence>
<dbReference type="GO" id="GO:0044780">
    <property type="term" value="P:bacterial-type flagellum assembly"/>
    <property type="evidence" value="ECO:0007669"/>
    <property type="project" value="InterPro"/>
</dbReference>
<keyword evidence="7" id="KW-1005">Bacterial flagellum biogenesis</keyword>
<comment type="subcellular location">
    <subcellularLocation>
        <location evidence="2">Periplasm</location>
    </subcellularLocation>
</comment>
<dbReference type="GO" id="GO:0071555">
    <property type="term" value="P:cell wall organization"/>
    <property type="evidence" value="ECO:0007669"/>
    <property type="project" value="UniProtKB-KW"/>
</dbReference>
<sequence length="322" mass="35528">MIKNVDAGFVHDLSSLDRLRAGIKDDEQGSLRAAAVQFESIFTQMLFKSMRQANEAFESDLMSSSNTKFFEQMHDEQMASELSSTGSLGLADLIVNQLGGDQEKPPEDVIRNAIHDSPLRLPVDKNGNKPDQAMVDKAANDAILAMQSSQAQQSAVMAPPMAKAKPETFDSPEQFVSKLQPYAEKAAKALGTDPAVLIAQAALETGWGKKVIKNAAGSSNNLFNIKADPRWQGGKVATNTLEFHNGIAVQEKAAFRSYNDYQDSFNDYVRFLNQNPRYENALNSPQDPRQFIRNLHQAGYATDPNYSQKVISVMDKVTSMMK</sequence>
<evidence type="ECO:0000256" key="7">
    <source>
        <dbReference type="ARBA" id="ARBA00022795"/>
    </source>
</evidence>
<dbReference type="Pfam" id="PF10135">
    <property type="entry name" value="Rod-binding"/>
    <property type="match status" value="1"/>
</dbReference>
<dbReference type="InterPro" id="IPR019301">
    <property type="entry name" value="Flagellar_prot_FlgJ_N"/>
</dbReference>
<evidence type="ECO:0000313" key="13">
    <source>
        <dbReference type="EMBL" id="MDO6543555.1"/>
    </source>
</evidence>
<dbReference type="PRINTS" id="PR01002">
    <property type="entry name" value="FLGFLGJ"/>
</dbReference>
<keyword evidence="6" id="KW-0574">Periplasm</keyword>
<dbReference type="InterPro" id="IPR013377">
    <property type="entry name" value="FlgJ"/>
</dbReference>
<dbReference type="InterPro" id="IPR002901">
    <property type="entry name" value="MGlyc_endo_b_GlcNAc-like_dom"/>
</dbReference>
<evidence type="ECO:0000256" key="2">
    <source>
        <dbReference type="ARBA" id="ARBA00004418"/>
    </source>
</evidence>
<evidence type="ECO:0000256" key="3">
    <source>
        <dbReference type="ARBA" id="ARBA00006880"/>
    </source>
</evidence>
<dbReference type="PANTHER" id="PTHR33308">
    <property type="entry name" value="PEPTIDOGLYCAN HYDROLASE FLGJ"/>
    <property type="match status" value="1"/>
</dbReference>
<evidence type="ECO:0000259" key="12">
    <source>
        <dbReference type="SMART" id="SM00047"/>
    </source>
</evidence>
<evidence type="ECO:0000256" key="8">
    <source>
        <dbReference type="ARBA" id="ARBA00022801"/>
    </source>
</evidence>
<dbReference type="Gene3D" id="1.10.530.10">
    <property type="match status" value="1"/>
</dbReference>
<organism evidence="13 14">
    <name type="scientific">Photobacterium sanguinicancri</name>
    <dbReference type="NCBI Taxonomy" id="875932"/>
    <lineage>
        <taxon>Bacteria</taxon>
        <taxon>Pseudomonadati</taxon>
        <taxon>Pseudomonadota</taxon>
        <taxon>Gammaproteobacteria</taxon>
        <taxon>Vibrionales</taxon>
        <taxon>Vibrionaceae</taxon>
        <taxon>Photobacterium</taxon>
    </lineage>
</organism>
<keyword evidence="9" id="KW-0326">Glycosidase</keyword>
<evidence type="ECO:0000256" key="9">
    <source>
        <dbReference type="ARBA" id="ARBA00023295"/>
    </source>
</evidence>
<evidence type="ECO:0000256" key="1">
    <source>
        <dbReference type="ARBA" id="ARBA00002954"/>
    </source>
</evidence>
<comment type="caution">
    <text evidence="13">The sequence shown here is derived from an EMBL/GenBank/DDBJ whole genome shotgun (WGS) entry which is preliminary data.</text>
</comment>
<evidence type="ECO:0000256" key="10">
    <source>
        <dbReference type="ARBA" id="ARBA00023316"/>
    </source>
</evidence>
<dbReference type="GO" id="GO:0071973">
    <property type="term" value="P:bacterial-type flagellum-dependent cell motility"/>
    <property type="evidence" value="ECO:0007669"/>
    <property type="project" value="TreeGrafter"/>
</dbReference>